<dbReference type="RefSeq" id="WP_285763708.1">
    <property type="nucleotide sequence ID" value="NZ_BSYJ01000003.1"/>
</dbReference>
<keyword evidence="5 7" id="KW-0472">Membrane</keyword>
<dbReference type="EMBL" id="BSYJ01000003">
    <property type="protein sequence ID" value="GMG87068.1"/>
    <property type="molecule type" value="Genomic_DNA"/>
</dbReference>
<evidence type="ECO:0000256" key="3">
    <source>
        <dbReference type="ARBA" id="ARBA00022692"/>
    </source>
</evidence>
<feature type="transmembrane region" description="Helical" evidence="7">
    <location>
        <begin position="202"/>
        <end position="219"/>
    </location>
</feature>
<feature type="transmembrane region" description="Helical" evidence="7">
    <location>
        <begin position="254"/>
        <end position="273"/>
    </location>
</feature>
<dbReference type="PANTHER" id="PTHR10010:SF46">
    <property type="entry name" value="SODIUM-DEPENDENT PHOSPHATE TRANSPORT PROTEIN 2B"/>
    <property type="match status" value="1"/>
</dbReference>
<dbReference type="PANTHER" id="PTHR10010">
    <property type="entry name" value="SOLUTE CARRIER FAMILY 34 SODIUM PHOSPHATE , MEMBER 2-RELATED"/>
    <property type="match status" value="1"/>
</dbReference>
<evidence type="ECO:0000313" key="9">
    <source>
        <dbReference type="Proteomes" id="UP001224392"/>
    </source>
</evidence>
<evidence type="ECO:0000256" key="6">
    <source>
        <dbReference type="SAM" id="MobiDB-lite"/>
    </source>
</evidence>
<evidence type="ECO:0000256" key="5">
    <source>
        <dbReference type="ARBA" id="ARBA00023136"/>
    </source>
</evidence>
<gene>
    <name evidence="8" type="ORF">MNKW57_13890</name>
</gene>
<keyword evidence="9" id="KW-1185">Reference proteome</keyword>
<organism evidence="8 9">
    <name type="scientific">Biformimicrobium ophioploci</name>
    <dbReference type="NCBI Taxonomy" id="3036711"/>
    <lineage>
        <taxon>Bacteria</taxon>
        <taxon>Pseudomonadati</taxon>
        <taxon>Pseudomonadota</taxon>
        <taxon>Gammaproteobacteria</taxon>
        <taxon>Cellvibrionales</taxon>
        <taxon>Microbulbiferaceae</taxon>
        <taxon>Biformimicrobium</taxon>
    </lineage>
</organism>
<protein>
    <recommendedName>
        <fullName evidence="10">Na/Pi cotransporter family protein</fullName>
    </recommendedName>
</protein>
<evidence type="ECO:0000256" key="7">
    <source>
        <dbReference type="SAM" id="Phobius"/>
    </source>
</evidence>
<keyword evidence="4 7" id="KW-1133">Transmembrane helix</keyword>
<comment type="caution">
    <text evidence="8">The sequence shown here is derived from an EMBL/GenBank/DDBJ whole genome shotgun (WGS) entry which is preliminary data.</text>
</comment>
<feature type="transmembrane region" description="Helical" evidence="7">
    <location>
        <begin position="139"/>
        <end position="158"/>
    </location>
</feature>
<dbReference type="Proteomes" id="UP001224392">
    <property type="component" value="Unassembled WGS sequence"/>
</dbReference>
<evidence type="ECO:0008006" key="10">
    <source>
        <dbReference type="Google" id="ProtNLM"/>
    </source>
</evidence>
<feature type="transmembrane region" description="Helical" evidence="7">
    <location>
        <begin position="178"/>
        <end position="195"/>
    </location>
</feature>
<feature type="transmembrane region" description="Helical" evidence="7">
    <location>
        <begin position="90"/>
        <end position="109"/>
    </location>
</feature>
<evidence type="ECO:0000256" key="2">
    <source>
        <dbReference type="ARBA" id="ARBA00022475"/>
    </source>
</evidence>
<feature type="transmembrane region" description="Helical" evidence="7">
    <location>
        <begin position="58"/>
        <end position="78"/>
    </location>
</feature>
<reference evidence="8 9" key="1">
    <citation type="submission" date="2023-04" db="EMBL/GenBank/DDBJ databases">
        <title>Marinobulbifer ophiurae gen. nov., sp. Nov., isolate from tissue of brittle star Ophioplocus japonicus.</title>
        <authorList>
            <person name="Kawano K."/>
            <person name="Sawayama S."/>
            <person name="Nakagawa S."/>
        </authorList>
    </citation>
    <scope>NUCLEOTIDE SEQUENCE [LARGE SCALE GENOMIC DNA]</scope>
    <source>
        <strain evidence="8 9">NKW57</strain>
    </source>
</reference>
<name>A0ABQ6LYD6_9GAMM</name>
<feature type="compositionally biased region" description="Low complexity" evidence="6">
    <location>
        <begin position="555"/>
        <end position="569"/>
    </location>
</feature>
<keyword evidence="3 7" id="KW-0812">Transmembrane</keyword>
<dbReference type="NCBIfam" id="NF037997">
    <property type="entry name" value="Na_Pi_symport"/>
    <property type="match status" value="1"/>
</dbReference>
<evidence type="ECO:0000256" key="1">
    <source>
        <dbReference type="ARBA" id="ARBA00004651"/>
    </source>
</evidence>
<feature type="region of interest" description="Disordered" evidence="6">
    <location>
        <begin position="539"/>
        <end position="569"/>
    </location>
</feature>
<feature type="transmembrane region" description="Helical" evidence="7">
    <location>
        <begin position="293"/>
        <end position="311"/>
    </location>
</feature>
<proteinExistence type="predicted"/>
<evidence type="ECO:0000256" key="4">
    <source>
        <dbReference type="ARBA" id="ARBA00022989"/>
    </source>
</evidence>
<accession>A0ABQ6LYD6</accession>
<evidence type="ECO:0000313" key="8">
    <source>
        <dbReference type="EMBL" id="GMG87068.1"/>
    </source>
</evidence>
<sequence length="569" mass="60490">MTGTEAFTVTGMILGGLGLFLLAVSMMTDGLRQAAGESLRKILSEWTRTPLRGVFSGLMMTAIVQSSSAVTVASIGFVNAGLIGMRKALGIIYGANIGTTMTGWLVALVGFKVNIQAFALPMIGIGMLLRLTGRDTRRAAIGLALVGFGLFFVGVDVLKTAFEGVVESLNLASFGAEGVRGIVIFLFLGIAMTVLTQSSSAAIALVITAASTGVVGLHAAAAMVIGANVGTTSTAVLSAIGATSNAKRVAFAQVLFNVGTAIVALLILPLIFYMVDHIGTALEMEASPGVRLALFHTVFNVLGVLLVFPLNDRLARFLETRFVTYEEVESNPRYLDKTIAVTPVLAVNALVMELKSIGEKVAAVAGKAMNPAQADIPRIGVEVGVIQRLSGSVTRFVVRLERGSLGEGVTRQLASLMRVDQYLVTCANLSLSIAKKRKALGNLHSEVLDYNLDAFCKLVEDLMGVHLFEQDFETLEGFDEQFYHVQEVHDQLKAELLMAGTASRLQINEMMSAIDLLARIQQLSQQWFKAIKTLQRLHAESDTEAGSGDDDENAGSEGENPGEESGALA</sequence>
<dbReference type="InterPro" id="IPR003841">
    <property type="entry name" value="Na/Pi_transpt"/>
</dbReference>
<keyword evidence="2" id="KW-1003">Cell membrane</keyword>
<comment type="subcellular location">
    <subcellularLocation>
        <location evidence="1">Cell membrane</location>
        <topology evidence="1">Multi-pass membrane protein</topology>
    </subcellularLocation>
</comment>
<feature type="transmembrane region" description="Helical" evidence="7">
    <location>
        <begin position="115"/>
        <end position="132"/>
    </location>
</feature>
<dbReference type="Pfam" id="PF02690">
    <property type="entry name" value="Na_Pi_cotrans"/>
    <property type="match status" value="2"/>
</dbReference>